<evidence type="ECO:0000313" key="2">
    <source>
        <dbReference type="Proteomes" id="UP000050331"/>
    </source>
</evidence>
<gene>
    <name evidence="1" type="ORF">AOX59_15915</name>
</gene>
<protein>
    <submittedName>
        <fullName evidence="1">Uncharacterized protein</fullName>
    </submittedName>
</protein>
<reference evidence="1 2" key="1">
    <citation type="submission" date="2016-01" db="EMBL/GenBank/DDBJ databases">
        <title>Complete genome sequence of strain Lentibacillus amyloliquefaciens LAM0015T isolated from saline sediment.</title>
        <authorList>
            <person name="Wang J.-L."/>
            <person name="He M.-X."/>
        </authorList>
    </citation>
    <scope>NUCLEOTIDE SEQUENCE [LARGE SCALE GENOMIC DNA]</scope>
    <source>
        <strain evidence="1 2">LAM0015</strain>
    </source>
</reference>
<dbReference type="AlphaFoldDB" id="A0A0U3NTL4"/>
<dbReference type="Proteomes" id="UP000050331">
    <property type="component" value="Chromosome"/>
</dbReference>
<dbReference type="EMBL" id="CP013862">
    <property type="protein sequence ID" value="ALX49931.1"/>
    <property type="molecule type" value="Genomic_DNA"/>
</dbReference>
<dbReference type="STRING" id="1472767.AOX59_15915"/>
<organism evidence="1 2">
    <name type="scientific">Lentibacillus amyloliquefaciens</name>
    <dbReference type="NCBI Taxonomy" id="1472767"/>
    <lineage>
        <taxon>Bacteria</taxon>
        <taxon>Bacillati</taxon>
        <taxon>Bacillota</taxon>
        <taxon>Bacilli</taxon>
        <taxon>Bacillales</taxon>
        <taxon>Bacillaceae</taxon>
        <taxon>Lentibacillus</taxon>
    </lineage>
</organism>
<name>A0A0U3NTL4_9BACI</name>
<proteinExistence type="predicted"/>
<sequence>MFGVGAKTFFGFVRAYSMKELMPISPRNRFTDKLSPSTIYVFKYTIKDAVVISFKKFHFIYFLTNFL</sequence>
<dbReference type="KEGG" id="lao:AOX59_15915"/>
<evidence type="ECO:0000313" key="1">
    <source>
        <dbReference type="EMBL" id="ALX49931.1"/>
    </source>
</evidence>
<accession>A0A0U3NTL4</accession>
<keyword evidence="2" id="KW-1185">Reference proteome</keyword>